<dbReference type="Gene3D" id="3.40.50.300">
    <property type="entry name" value="P-loop containing nucleotide triphosphate hydrolases"/>
    <property type="match status" value="1"/>
</dbReference>
<keyword evidence="4 10" id="KW-0067">ATP-binding</keyword>
<dbReference type="KEGG" id="vpy:HZI73_11055"/>
<dbReference type="GO" id="GO:0016887">
    <property type="term" value="F:ATP hydrolysis activity"/>
    <property type="evidence" value="ECO:0007669"/>
    <property type="project" value="InterPro"/>
</dbReference>
<evidence type="ECO:0000256" key="6">
    <source>
        <dbReference type="ARBA" id="ARBA00023136"/>
    </source>
</evidence>
<gene>
    <name evidence="10" type="ORF">HZI73_11055</name>
</gene>
<dbReference type="GO" id="GO:0005524">
    <property type="term" value="F:ATP binding"/>
    <property type="evidence" value="ECO:0007669"/>
    <property type="project" value="UniProtKB-KW"/>
</dbReference>
<dbReference type="PROSITE" id="PS50893">
    <property type="entry name" value="ABC_TRANSPORTER_2"/>
    <property type="match status" value="1"/>
</dbReference>
<dbReference type="InterPro" id="IPR003439">
    <property type="entry name" value="ABC_transporter-like_ATP-bd"/>
</dbReference>
<evidence type="ECO:0000313" key="11">
    <source>
        <dbReference type="Proteomes" id="UP000683246"/>
    </source>
</evidence>
<dbReference type="Pfam" id="PF00664">
    <property type="entry name" value="ABC_membrane"/>
    <property type="match status" value="1"/>
</dbReference>
<dbReference type="EMBL" id="CP058649">
    <property type="protein sequence ID" value="QUI22792.1"/>
    <property type="molecule type" value="Genomic_DNA"/>
</dbReference>
<dbReference type="InterPro" id="IPR011527">
    <property type="entry name" value="ABC1_TM_dom"/>
</dbReference>
<dbReference type="GO" id="GO:0005886">
    <property type="term" value="C:plasma membrane"/>
    <property type="evidence" value="ECO:0007669"/>
    <property type="project" value="UniProtKB-SubCell"/>
</dbReference>
<proteinExistence type="predicted"/>
<dbReference type="GO" id="GO:0015421">
    <property type="term" value="F:ABC-type oligopeptide transporter activity"/>
    <property type="evidence" value="ECO:0007669"/>
    <property type="project" value="TreeGrafter"/>
</dbReference>
<evidence type="ECO:0000313" key="10">
    <source>
        <dbReference type="EMBL" id="QUI22792.1"/>
    </source>
</evidence>
<name>A0A8J8MJY4_9FIRM</name>
<dbReference type="RefSeq" id="WP_212698288.1">
    <property type="nucleotide sequence ID" value="NZ_CP058649.1"/>
</dbReference>
<feature type="transmembrane region" description="Helical" evidence="7">
    <location>
        <begin position="245"/>
        <end position="265"/>
    </location>
</feature>
<comment type="subcellular location">
    <subcellularLocation>
        <location evidence="1">Cell membrane</location>
        <topology evidence="1">Multi-pass membrane protein</topology>
    </subcellularLocation>
</comment>
<evidence type="ECO:0000259" key="8">
    <source>
        <dbReference type="PROSITE" id="PS50893"/>
    </source>
</evidence>
<reference evidence="10" key="1">
    <citation type="submission" date="2020-07" db="EMBL/GenBank/DDBJ databases">
        <title>Vallitalea pronyensis genome.</title>
        <authorList>
            <person name="Postec A."/>
        </authorList>
    </citation>
    <scope>NUCLEOTIDE SEQUENCE</scope>
    <source>
        <strain evidence="10">FatNI3</strain>
    </source>
</reference>
<dbReference type="InterPro" id="IPR003593">
    <property type="entry name" value="AAA+_ATPase"/>
</dbReference>
<dbReference type="InterPro" id="IPR036640">
    <property type="entry name" value="ABC1_TM_sf"/>
</dbReference>
<evidence type="ECO:0000256" key="7">
    <source>
        <dbReference type="SAM" id="Phobius"/>
    </source>
</evidence>
<evidence type="ECO:0000256" key="1">
    <source>
        <dbReference type="ARBA" id="ARBA00004651"/>
    </source>
</evidence>
<evidence type="ECO:0000256" key="5">
    <source>
        <dbReference type="ARBA" id="ARBA00022989"/>
    </source>
</evidence>
<keyword evidence="11" id="KW-1185">Reference proteome</keyword>
<keyword evidence="3" id="KW-0547">Nucleotide-binding</keyword>
<dbReference type="InterPro" id="IPR017871">
    <property type="entry name" value="ABC_transporter-like_CS"/>
</dbReference>
<dbReference type="PANTHER" id="PTHR43394">
    <property type="entry name" value="ATP-DEPENDENT PERMEASE MDL1, MITOCHONDRIAL"/>
    <property type="match status" value="1"/>
</dbReference>
<accession>A0A8J8MJY4</accession>
<evidence type="ECO:0000256" key="3">
    <source>
        <dbReference type="ARBA" id="ARBA00022741"/>
    </source>
</evidence>
<evidence type="ECO:0000259" key="9">
    <source>
        <dbReference type="PROSITE" id="PS50929"/>
    </source>
</evidence>
<dbReference type="SMART" id="SM00382">
    <property type="entry name" value="AAA"/>
    <property type="match status" value="1"/>
</dbReference>
<organism evidence="10 11">
    <name type="scientific">Vallitalea pronyensis</name>
    <dbReference type="NCBI Taxonomy" id="1348613"/>
    <lineage>
        <taxon>Bacteria</taxon>
        <taxon>Bacillati</taxon>
        <taxon>Bacillota</taxon>
        <taxon>Clostridia</taxon>
        <taxon>Lachnospirales</taxon>
        <taxon>Vallitaleaceae</taxon>
        <taxon>Vallitalea</taxon>
    </lineage>
</organism>
<feature type="transmembrane region" description="Helical" evidence="7">
    <location>
        <begin position="160"/>
        <end position="176"/>
    </location>
</feature>
<dbReference type="SUPFAM" id="SSF52540">
    <property type="entry name" value="P-loop containing nucleoside triphosphate hydrolases"/>
    <property type="match status" value="1"/>
</dbReference>
<evidence type="ECO:0000256" key="2">
    <source>
        <dbReference type="ARBA" id="ARBA00022692"/>
    </source>
</evidence>
<feature type="domain" description="ABC transmembrane type-1" evidence="9">
    <location>
        <begin position="27"/>
        <end position="305"/>
    </location>
</feature>
<dbReference type="Pfam" id="PF00005">
    <property type="entry name" value="ABC_tran"/>
    <property type="match status" value="1"/>
</dbReference>
<dbReference type="PROSITE" id="PS50929">
    <property type="entry name" value="ABC_TM1F"/>
    <property type="match status" value="1"/>
</dbReference>
<keyword evidence="5 7" id="KW-1133">Transmembrane helix</keyword>
<dbReference type="AlphaFoldDB" id="A0A8J8MJY4"/>
<feature type="domain" description="ABC transporter" evidence="8">
    <location>
        <begin position="337"/>
        <end position="570"/>
    </location>
</feature>
<protein>
    <submittedName>
        <fullName evidence="10">ABC transporter ATP-binding protein</fullName>
    </submittedName>
</protein>
<dbReference type="PANTHER" id="PTHR43394:SF1">
    <property type="entry name" value="ATP-BINDING CASSETTE SUB-FAMILY B MEMBER 10, MITOCHONDRIAL"/>
    <property type="match status" value="1"/>
</dbReference>
<dbReference type="InterPro" id="IPR027417">
    <property type="entry name" value="P-loop_NTPase"/>
</dbReference>
<dbReference type="SUPFAM" id="SSF90123">
    <property type="entry name" value="ABC transporter transmembrane region"/>
    <property type="match status" value="1"/>
</dbReference>
<dbReference type="Gene3D" id="1.20.1560.10">
    <property type="entry name" value="ABC transporter type 1, transmembrane domain"/>
    <property type="match status" value="1"/>
</dbReference>
<sequence length="576" mass="65951">MLYLLKKVWKYAESDRYRLIICYGLHVLSIGGKLLQPFAFGMAINVLQEQGINHLGPVYRWLGIYVLGFFTFQICHHTGRYFEVTTALRNQKRFNHRLYLKLCSLSMQWHSDHHSGDIVNRIKGGGEALKDFSVNQSKYMDLILSSIVPILVFTRMNMGITIITVSLISINLTIIMKMNKRIEGILGDIHEYYHGLAAKLTDYAMNVVTIITLKLKKQTDKQLNHMYEEYYIQQMREFRINQPRCFLIAFGGILTEVVVIVFYLLSQTSSGEAFLIGNLVMLITYFREMSHSIFELVSNFYDTLNWKTAIASTDIILDEPSYESYNANEKLGPWHSIRIEHIAFQYGAEGSNITWHDVTLEAGKKIAIVGSSGSGKSTILHLLASLYEADATAIWVDDKKYTNLNAIHHDMGLISQESEIFDDTVLHNITFGLDVDQHVLEEVMVIAALDQVIKDLPDGIHTSIKEKGINLSGGQKQRLALARGLYFAQNKRILLLDEITSNVDVVNEAHMMTHIMKAYRDRCIICSIHRLHLLELFDEVLVMNEGSIVDRGSFQELVRREGCFQTLWETYQLETK</sequence>
<dbReference type="PROSITE" id="PS00211">
    <property type="entry name" value="ABC_TRANSPORTER_1"/>
    <property type="match status" value="1"/>
</dbReference>
<evidence type="ECO:0000256" key="4">
    <source>
        <dbReference type="ARBA" id="ARBA00022840"/>
    </source>
</evidence>
<keyword evidence="6 7" id="KW-0472">Membrane</keyword>
<dbReference type="InterPro" id="IPR039421">
    <property type="entry name" value="Type_1_exporter"/>
</dbReference>
<keyword evidence="2 7" id="KW-0812">Transmembrane</keyword>
<dbReference type="Proteomes" id="UP000683246">
    <property type="component" value="Chromosome"/>
</dbReference>